<proteinExistence type="predicted"/>
<accession>A0A084GCU9</accession>
<dbReference type="Proteomes" id="UP000028545">
    <property type="component" value="Unassembled WGS sequence"/>
</dbReference>
<sequence>MIKPRHTLFSQGGRRIESASRRGCVNISDEVTDDEVTDDKVGLNDGHSSRSELERTAFDACEIIRIGRMGDHRVDRLLNQSTRANTDS</sequence>
<gene>
    <name evidence="2" type="ORF">SAPIO_CDS2609</name>
</gene>
<dbReference type="AlphaFoldDB" id="A0A084GCU9"/>
<evidence type="ECO:0000313" key="3">
    <source>
        <dbReference type="Proteomes" id="UP000028545"/>
    </source>
</evidence>
<dbReference type="RefSeq" id="XP_016644960.1">
    <property type="nucleotide sequence ID" value="XM_016785584.1"/>
</dbReference>
<feature type="region of interest" description="Disordered" evidence="1">
    <location>
        <begin position="1"/>
        <end position="21"/>
    </location>
</feature>
<dbReference type="KEGG" id="sapo:SAPIO_CDS2609"/>
<evidence type="ECO:0000256" key="1">
    <source>
        <dbReference type="SAM" id="MobiDB-lite"/>
    </source>
</evidence>
<comment type="caution">
    <text evidence="2">The sequence shown here is derived from an EMBL/GenBank/DDBJ whole genome shotgun (WGS) entry which is preliminary data.</text>
</comment>
<keyword evidence="3" id="KW-1185">Reference proteome</keyword>
<dbReference type="EMBL" id="JOWA01000086">
    <property type="protein sequence ID" value="KEZ45161.1"/>
    <property type="molecule type" value="Genomic_DNA"/>
</dbReference>
<dbReference type="HOGENOM" id="CLU_2470372_0_0_1"/>
<organism evidence="2 3">
    <name type="scientific">Pseudallescheria apiosperma</name>
    <name type="common">Scedosporium apiospermum</name>
    <dbReference type="NCBI Taxonomy" id="563466"/>
    <lineage>
        <taxon>Eukaryota</taxon>
        <taxon>Fungi</taxon>
        <taxon>Dikarya</taxon>
        <taxon>Ascomycota</taxon>
        <taxon>Pezizomycotina</taxon>
        <taxon>Sordariomycetes</taxon>
        <taxon>Hypocreomycetidae</taxon>
        <taxon>Microascales</taxon>
        <taxon>Microascaceae</taxon>
        <taxon>Scedosporium</taxon>
    </lineage>
</organism>
<name>A0A084GCU9_PSEDA</name>
<protein>
    <submittedName>
        <fullName evidence="2">Uncharacterized protein</fullName>
    </submittedName>
</protein>
<dbReference type="GeneID" id="27721681"/>
<evidence type="ECO:0000313" key="2">
    <source>
        <dbReference type="EMBL" id="KEZ45161.1"/>
    </source>
</evidence>
<dbReference type="VEuPathDB" id="FungiDB:SAPIO_CDS2609"/>
<reference evidence="2 3" key="1">
    <citation type="journal article" date="2014" name="Genome Announc.">
        <title>Draft genome sequence of the pathogenic fungus Scedosporium apiospermum.</title>
        <authorList>
            <person name="Vandeputte P."/>
            <person name="Ghamrawi S."/>
            <person name="Rechenmann M."/>
            <person name="Iltis A."/>
            <person name="Giraud S."/>
            <person name="Fleury M."/>
            <person name="Thornton C."/>
            <person name="Delhaes L."/>
            <person name="Meyer W."/>
            <person name="Papon N."/>
            <person name="Bouchara J.P."/>
        </authorList>
    </citation>
    <scope>NUCLEOTIDE SEQUENCE [LARGE SCALE GENOMIC DNA]</scope>
    <source>
        <strain evidence="2 3">IHEM 14462</strain>
    </source>
</reference>